<reference evidence="1" key="1">
    <citation type="journal article" date="2023" name="DNA Res.">
        <title>Chromosome-level genome assembly of Phrynocephalus forsythii using third-generation DNA sequencing and Hi-C analysis.</title>
        <authorList>
            <person name="Qi Y."/>
            <person name="Zhao W."/>
            <person name="Zhao Y."/>
            <person name="Niu C."/>
            <person name="Cao S."/>
            <person name="Zhang Y."/>
        </authorList>
    </citation>
    <scope>NUCLEOTIDE SEQUENCE</scope>
    <source>
        <tissue evidence="1">Muscle</tissue>
    </source>
</reference>
<evidence type="ECO:0000313" key="2">
    <source>
        <dbReference type="Proteomes" id="UP001142489"/>
    </source>
</evidence>
<comment type="caution">
    <text evidence="1">The sequence shown here is derived from an EMBL/GenBank/DDBJ whole genome shotgun (WGS) entry which is preliminary data.</text>
</comment>
<proteinExistence type="predicted"/>
<keyword evidence="2" id="KW-1185">Reference proteome</keyword>
<name>A0A9Q0XJC9_9SAUR</name>
<dbReference type="PANTHER" id="PTHR21301:SF10">
    <property type="entry name" value="REVERSE TRANSCRIPTASE DOMAIN-CONTAINING PROTEIN"/>
    <property type="match status" value="1"/>
</dbReference>
<dbReference type="AlphaFoldDB" id="A0A9Q0XJC9"/>
<sequence>NIPQEVQPATFDLLPKIHKQGNPGRPIVSNINTITVGVSGYLGNVLKPYATNAPSYVRDTTDFLRKLKSTQNLPDNIILATMDVEALYTNIPHKDGLQAIINSIKTRKNHT</sequence>
<dbReference type="PANTHER" id="PTHR21301">
    <property type="entry name" value="REVERSE TRANSCRIPTASE"/>
    <property type="match status" value="1"/>
</dbReference>
<organism evidence="1 2">
    <name type="scientific">Phrynocephalus forsythii</name>
    <dbReference type="NCBI Taxonomy" id="171643"/>
    <lineage>
        <taxon>Eukaryota</taxon>
        <taxon>Metazoa</taxon>
        <taxon>Chordata</taxon>
        <taxon>Craniata</taxon>
        <taxon>Vertebrata</taxon>
        <taxon>Euteleostomi</taxon>
        <taxon>Lepidosauria</taxon>
        <taxon>Squamata</taxon>
        <taxon>Bifurcata</taxon>
        <taxon>Unidentata</taxon>
        <taxon>Episquamata</taxon>
        <taxon>Toxicofera</taxon>
        <taxon>Iguania</taxon>
        <taxon>Acrodonta</taxon>
        <taxon>Agamidae</taxon>
        <taxon>Agaminae</taxon>
        <taxon>Phrynocephalus</taxon>
    </lineage>
</organism>
<dbReference type="Proteomes" id="UP001142489">
    <property type="component" value="Unassembled WGS sequence"/>
</dbReference>
<accession>A0A9Q0XJC9</accession>
<feature type="non-terminal residue" evidence="1">
    <location>
        <position position="1"/>
    </location>
</feature>
<gene>
    <name evidence="1" type="ORF">JRQ81_002055</name>
</gene>
<protein>
    <recommendedName>
        <fullName evidence="3">Reverse transcriptase domain-containing protein</fullName>
    </recommendedName>
</protein>
<dbReference type="OrthoDB" id="9905391at2759"/>
<evidence type="ECO:0008006" key="3">
    <source>
        <dbReference type="Google" id="ProtNLM"/>
    </source>
</evidence>
<dbReference type="EMBL" id="JAPFRF010000011">
    <property type="protein sequence ID" value="KAJ7315893.1"/>
    <property type="molecule type" value="Genomic_DNA"/>
</dbReference>
<evidence type="ECO:0000313" key="1">
    <source>
        <dbReference type="EMBL" id="KAJ7315893.1"/>
    </source>
</evidence>